<dbReference type="Proteomes" id="UP000789595">
    <property type="component" value="Unassembled WGS sequence"/>
</dbReference>
<feature type="compositionally biased region" description="Low complexity" evidence="1">
    <location>
        <begin position="654"/>
        <end position="674"/>
    </location>
</feature>
<evidence type="ECO:0000313" key="4">
    <source>
        <dbReference type="Proteomes" id="UP000789595"/>
    </source>
</evidence>
<dbReference type="OrthoDB" id="46759at2759"/>
<feature type="compositionally biased region" description="Low complexity" evidence="1">
    <location>
        <begin position="470"/>
        <end position="480"/>
    </location>
</feature>
<dbReference type="PROSITE" id="PS50096">
    <property type="entry name" value="IQ"/>
    <property type="match status" value="1"/>
</dbReference>
<dbReference type="EMBL" id="CAKKNE010000006">
    <property type="protein sequence ID" value="CAH0379400.1"/>
    <property type="molecule type" value="Genomic_DNA"/>
</dbReference>
<feature type="compositionally biased region" description="Acidic residues" evidence="1">
    <location>
        <begin position="435"/>
        <end position="450"/>
    </location>
</feature>
<organism evidence="3 4">
    <name type="scientific">Pelagomonas calceolata</name>
    <dbReference type="NCBI Taxonomy" id="35677"/>
    <lineage>
        <taxon>Eukaryota</taxon>
        <taxon>Sar</taxon>
        <taxon>Stramenopiles</taxon>
        <taxon>Ochrophyta</taxon>
        <taxon>Pelagophyceae</taxon>
        <taxon>Pelagomonadales</taxon>
        <taxon>Pelagomonadaceae</taxon>
        <taxon>Pelagomonas</taxon>
    </lineage>
</organism>
<dbReference type="PANTHER" id="PTHR24216">
    <property type="entry name" value="PAXILLIN-RELATED"/>
    <property type="match status" value="1"/>
</dbReference>
<feature type="region of interest" description="Disordered" evidence="1">
    <location>
        <begin position="1"/>
        <end position="23"/>
    </location>
</feature>
<protein>
    <recommendedName>
        <fullName evidence="5">Calmodulin</fullName>
    </recommendedName>
</protein>
<keyword evidence="4" id="KW-1185">Reference proteome</keyword>
<dbReference type="Gene3D" id="3.80.10.10">
    <property type="entry name" value="Ribonuclease Inhibitor"/>
    <property type="match status" value="1"/>
</dbReference>
<dbReference type="InterPro" id="IPR032675">
    <property type="entry name" value="LRR_dom_sf"/>
</dbReference>
<gene>
    <name evidence="3" type="ORF">PECAL_6P10220</name>
</gene>
<comment type="caution">
    <text evidence="3">The sequence shown here is derived from an EMBL/GenBank/DDBJ whole genome shotgun (WGS) entry which is preliminary data.</text>
</comment>
<evidence type="ECO:0000256" key="2">
    <source>
        <dbReference type="SAM" id="Phobius"/>
    </source>
</evidence>
<reference evidence="3" key="1">
    <citation type="submission" date="2021-11" db="EMBL/GenBank/DDBJ databases">
        <authorList>
            <consortium name="Genoscope - CEA"/>
            <person name="William W."/>
        </authorList>
    </citation>
    <scope>NUCLEOTIDE SEQUENCE</scope>
</reference>
<evidence type="ECO:0008006" key="5">
    <source>
        <dbReference type="Google" id="ProtNLM"/>
    </source>
</evidence>
<feature type="region of interest" description="Disordered" evidence="1">
    <location>
        <begin position="511"/>
        <end position="553"/>
    </location>
</feature>
<evidence type="ECO:0000313" key="3">
    <source>
        <dbReference type="EMBL" id="CAH0379400.1"/>
    </source>
</evidence>
<keyword evidence="2" id="KW-0812">Transmembrane</keyword>
<dbReference type="SUPFAM" id="SSF52047">
    <property type="entry name" value="RNI-like"/>
    <property type="match status" value="1"/>
</dbReference>
<keyword evidence="2" id="KW-1133">Transmembrane helix</keyword>
<sequence length="1750" mass="189775">MPFRKGGEAAQTGRRKRKGRPSAALEAIPMVQARRKAADLGAAERRAEVQPPFRLAATLRGCAAPRRPAAFRRGWREAGRRVMMKRLHLEVVLRDAAAAAGLPTQPHAPRALEKAHVRLATHYLAAGEHALCKAHLDEVLRGRAAYAWYAHAPLDAAFYRRLAVCECELHLRDTALLELPFARDEAVAAALDAKRAKQRLQRERHAKLVAKRRDMDRLAAAAAAAEAKEAERRRRAKNSRPKMGLSRAERKRQQALDEQRRDLEAARLREEARREALRTPPPSEAQLAREALARDRALADGAVDRCRAAAAARAARAWLEDARLRAARAAYEQCLGRLPPGPAAASRVAPLLVEAGLVHERLGGRRGAAAAAKLYGTAIEFFPRRPGYRRACFRAALAAWRARRRGDAGGAARARDLLALIVPPEPGPEAPAAPEESEAPEELATPEEEATPAPAPAPEPPPAPAPAPAPAAAEAVDEAPAPTPPPPPEQIAEQGGALRWYQRLLGPRVVAAESDSDYSDSSSSSSSSSESDSDSESSEEEGTLTRAQQVKKMARAKAKAAALEAKAKAEEEERQRIVAERRAASAAYRRAKAQYILADLDKRMAAWRARPRRTRYGDDALCLLLYALALEAAPAEAAVEAPAGDDASLASTGEAAPPEAHLPAPAAAPETGAPAPAPAAAPRPWRTPDALRDRAFRLSRDLDQFDAARHDGPRSWLGDRRTWRALAEAAAARGEPVLAVECYERGLALAYVSPLRRAQTDPERVAAYDRDDDVALLLAAGRQHMLLRDPARARRCADAAFGLDEWDPRARRVQMAFDPEVFDRARAEEAAANVLQKKFWRGRVWWPPFWARVKAHRIAVAEALVEADRWGHYAAREDLRYYYPKKWFCLLLYEDHVVAVAQRFIRRVLDYRTKVLLDAARHLRTVNAALSAFTRAPCDGAARARCREVARDPRTLADHAIVGAAARIVEEDAAVVVLQCLARRRQAAARFAVVKDEWECAEYDREMRLDALRREADDAVARCWRFEACRAAATRIQARARGVNARATAKRVAALRVFHAACVVLRATRQLAHARRVMMRAAEAFDGRIKWRCLAHRRRYAVLRRRLAGRRDAVPPRTMETVARLVEAARRDAAAAADAGAGQRPTTAARPVWVAPGLRGEAIARRTSLAALPDAAKEGGHPLAGAAAALFALHLRAWNCALRTVVVVAAPVDTDLAAALGGCRTLRELCLVDGRLGPEALAALWGAVRAAGLRLEAVRVDDAHHHRRLAPGAARAARYGDVGRAVGACVGDYVFRQVGRLRAVALVRGGLGDAAVEWIGRALAACDLVELLLDDNRVGDGGAAALAGGLAANGSLRVLGLADNCVTNVGLGALLGALRTRPAGGDGGAARLDLARNHTDDRLAPWICQYAPLLARDPAFWGLALEGNAWRPTPLARVYAARDAAAAAAREGAVRARTPPPRNRLATVVERRRPPKAAPSPRQFLRTLASTKRTLVSPLTTWGAIFELHKGEDYTWRAQKVDNAYADPMMKLVVHPATDGTMEALEALEGEAGELMEGACTDVKAGETITPGETCYNLVFDAAAAETTFVVRPTDDGQEPHDAFFAFFAEHVPTEFENDIHYLQDAAGADVEPVVEEGGGGHDGHDHDDHGHGHGPYEWIGVFELADGEPYTWTADKVGEKYADATIYVYVAATEAAHTFLHKPLSICMKFGVFICFAIGAVAIGLVLLDHEHCSGNEGGSGDAHAGHNH</sequence>
<dbReference type="PANTHER" id="PTHR24216:SF65">
    <property type="entry name" value="PAXILLIN-LIKE PROTEIN 1"/>
    <property type="match status" value="1"/>
</dbReference>
<keyword evidence="2" id="KW-0472">Membrane</keyword>
<feature type="region of interest" description="Disordered" evidence="1">
    <location>
        <begin position="221"/>
        <end position="261"/>
    </location>
</feature>
<name>A0A8J2WSS3_9STRA</name>
<evidence type="ECO:0000256" key="1">
    <source>
        <dbReference type="SAM" id="MobiDB-lite"/>
    </source>
</evidence>
<dbReference type="SMART" id="SM00368">
    <property type="entry name" value="LRR_RI"/>
    <property type="match status" value="2"/>
</dbReference>
<accession>A0A8J2WSS3</accession>
<feature type="compositionally biased region" description="Pro residues" evidence="1">
    <location>
        <begin position="453"/>
        <end position="469"/>
    </location>
</feature>
<feature type="compositionally biased region" description="Basic and acidic residues" evidence="1">
    <location>
        <begin position="247"/>
        <end position="261"/>
    </location>
</feature>
<feature type="compositionally biased region" description="Low complexity" evidence="1">
    <location>
        <begin position="519"/>
        <end position="530"/>
    </location>
</feature>
<feature type="transmembrane region" description="Helical" evidence="2">
    <location>
        <begin position="1711"/>
        <end position="1729"/>
    </location>
</feature>
<feature type="region of interest" description="Disordered" evidence="1">
    <location>
        <begin position="643"/>
        <end position="686"/>
    </location>
</feature>
<feature type="compositionally biased region" description="Acidic residues" evidence="1">
    <location>
        <begin position="531"/>
        <end position="542"/>
    </location>
</feature>
<feature type="region of interest" description="Disordered" evidence="1">
    <location>
        <begin position="422"/>
        <end position="497"/>
    </location>
</feature>
<proteinExistence type="predicted"/>